<evidence type="ECO:0008006" key="2">
    <source>
        <dbReference type="Google" id="ProtNLM"/>
    </source>
</evidence>
<dbReference type="EMBL" id="UINC01055926">
    <property type="protein sequence ID" value="SVB75368.1"/>
    <property type="molecule type" value="Genomic_DNA"/>
</dbReference>
<proteinExistence type="predicted"/>
<dbReference type="Gene3D" id="1.10.357.10">
    <property type="entry name" value="Tetracycline Repressor, domain 2"/>
    <property type="match status" value="1"/>
</dbReference>
<dbReference type="SUPFAM" id="SSF46689">
    <property type="entry name" value="Homeodomain-like"/>
    <property type="match status" value="1"/>
</dbReference>
<dbReference type="AlphaFoldDB" id="A0A382GJS5"/>
<protein>
    <recommendedName>
        <fullName evidence="2">HTH tetR-type domain-containing protein</fullName>
    </recommendedName>
</protein>
<dbReference type="InterPro" id="IPR009057">
    <property type="entry name" value="Homeodomain-like_sf"/>
</dbReference>
<organism evidence="1">
    <name type="scientific">marine metagenome</name>
    <dbReference type="NCBI Taxonomy" id="408172"/>
    <lineage>
        <taxon>unclassified sequences</taxon>
        <taxon>metagenomes</taxon>
        <taxon>ecological metagenomes</taxon>
    </lineage>
</organism>
<evidence type="ECO:0000313" key="1">
    <source>
        <dbReference type="EMBL" id="SVB75368.1"/>
    </source>
</evidence>
<reference evidence="1" key="1">
    <citation type="submission" date="2018-05" db="EMBL/GenBank/DDBJ databases">
        <authorList>
            <person name="Lanie J.A."/>
            <person name="Ng W.-L."/>
            <person name="Kazmierczak K.M."/>
            <person name="Andrzejewski T.M."/>
            <person name="Davidsen T.M."/>
            <person name="Wayne K.J."/>
            <person name="Tettelin H."/>
            <person name="Glass J.I."/>
            <person name="Rusch D."/>
            <person name="Podicherti R."/>
            <person name="Tsui H.-C.T."/>
            <person name="Winkler M.E."/>
        </authorList>
    </citation>
    <scope>NUCLEOTIDE SEQUENCE</scope>
</reference>
<gene>
    <name evidence="1" type="ORF">METZ01_LOCUS228222</name>
</gene>
<sequence length="163" mass="18282">MADIAAKLKVSLRTLYEIAPSKEHLITATINRVLTNIGQEASASIKGIQSPLSKLKMYIEIGYEAVGPRIKKFSTDLSKVRGVEEMLDYHRDYFVARIEELLDEAIEYNEIEDTDTHVVAIALGGFPVLLSDYFFEGKTKLKNTHEASAHLVADLILDSLERK</sequence>
<accession>A0A382GJS5</accession>
<name>A0A382GJS5_9ZZZZ</name>